<dbReference type="RefSeq" id="WP_042384473.1">
    <property type="nucleotide sequence ID" value="NZ_JXSU01000007.1"/>
</dbReference>
<reference evidence="3 4" key="1">
    <citation type="submission" date="2014-06" db="EMBL/GenBank/DDBJ databases">
        <title>Genome characterization of distinct group I Clostridium botulinum lineages.</title>
        <authorList>
            <person name="Giordani F."/>
            <person name="Anselmo A."/>
            <person name="Fillo S."/>
            <person name="Palozzi A.M."/>
            <person name="Fortunato A."/>
            <person name="Gentile B."/>
            <person name="Ciammaruconi A."/>
            <person name="Anniballi F."/>
            <person name="De Medici D."/>
            <person name="Lista F."/>
        </authorList>
    </citation>
    <scope>NUCLEOTIDE SEQUENCE [LARGE SCALE GENOMIC DNA]</scope>
    <source>
        <strain evidence="3 4">B2 450</strain>
    </source>
</reference>
<dbReference type="SMART" id="SM01066">
    <property type="entry name" value="CBM_25"/>
    <property type="match status" value="1"/>
</dbReference>
<organism evidence="3 4">
    <name type="scientific">Clostridium botulinum B2 450</name>
    <dbReference type="NCBI Taxonomy" id="1379739"/>
    <lineage>
        <taxon>Bacteria</taxon>
        <taxon>Bacillati</taxon>
        <taxon>Bacillota</taxon>
        <taxon>Clostridia</taxon>
        <taxon>Eubacteriales</taxon>
        <taxon>Clostridiaceae</taxon>
        <taxon>Clostridium</taxon>
    </lineage>
</organism>
<proteinExistence type="predicted"/>
<accession>A0A0D1A1G3</accession>
<dbReference type="AlphaFoldDB" id="A0A0D1A1G3"/>
<dbReference type="InterPro" id="IPR005085">
    <property type="entry name" value="CBM25"/>
</dbReference>
<sequence length="132" mass="15356">MKKIITFIMATALAFGMFIAPKQVLAAENHEMVAYRIYMPVNYSKVDTSQIKKATLHYGVNGWKDVKDVQLNRSVVDYYMGKTFESFYTTIYVEKGSKVDYCFKQEFYNEGTTWDNNNNKDYHIAVIESNVK</sequence>
<dbReference type="Gene3D" id="2.60.40.10">
    <property type="entry name" value="Immunoglobulins"/>
    <property type="match status" value="1"/>
</dbReference>
<dbReference type="PATRIC" id="fig|1379739.3.peg.3179"/>
<feature type="domain" description="Carbohydrate binding module family 25" evidence="2">
    <location>
        <begin position="38"/>
        <end position="127"/>
    </location>
</feature>
<protein>
    <recommendedName>
        <fullName evidence="2">Carbohydrate binding module family 25 domain-containing protein</fullName>
    </recommendedName>
</protein>
<evidence type="ECO:0000256" key="1">
    <source>
        <dbReference type="SAM" id="SignalP"/>
    </source>
</evidence>
<feature type="signal peptide" evidence="1">
    <location>
        <begin position="1"/>
        <end position="26"/>
    </location>
</feature>
<name>A0A0D1A1G3_CLOBO</name>
<evidence type="ECO:0000313" key="3">
    <source>
        <dbReference type="EMBL" id="KIS24623.1"/>
    </source>
</evidence>
<dbReference type="EMBL" id="JXSU01000007">
    <property type="protein sequence ID" value="KIS24623.1"/>
    <property type="molecule type" value="Genomic_DNA"/>
</dbReference>
<dbReference type="InterPro" id="IPR013783">
    <property type="entry name" value="Ig-like_fold"/>
</dbReference>
<dbReference type="HOGENOM" id="CLU_1913381_0_0_9"/>
<evidence type="ECO:0000313" key="4">
    <source>
        <dbReference type="Proteomes" id="UP000032250"/>
    </source>
</evidence>
<dbReference type="Pfam" id="PF16760">
    <property type="entry name" value="CBM53"/>
    <property type="match status" value="1"/>
</dbReference>
<keyword evidence="1" id="KW-0732">Signal</keyword>
<gene>
    <name evidence="3" type="ORF">N495_13930</name>
</gene>
<dbReference type="Proteomes" id="UP000032250">
    <property type="component" value="Unassembled WGS sequence"/>
</dbReference>
<feature type="chain" id="PRO_5002226961" description="Carbohydrate binding module family 25 domain-containing protein" evidence="1">
    <location>
        <begin position="27"/>
        <end position="132"/>
    </location>
</feature>
<dbReference type="GO" id="GO:2001070">
    <property type="term" value="F:starch binding"/>
    <property type="evidence" value="ECO:0007669"/>
    <property type="project" value="InterPro"/>
</dbReference>
<dbReference type="OrthoDB" id="1683298at2"/>
<evidence type="ECO:0000259" key="2">
    <source>
        <dbReference type="SMART" id="SM01066"/>
    </source>
</evidence>
<comment type="caution">
    <text evidence="3">The sequence shown here is derived from an EMBL/GenBank/DDBJ whole genome shotgun (WGS) entry which is preliminary data.</text>
</comment>